<dbReference type="InterPro" id="IPR036271">
    <property type="entry name" value="Tet_transcr_reg_TetR-rel_C_sf"/>
</dbReference>
<keyword evidence="1" id="KW-0238">DNA-binding</keyword>
<dbReference type="KEGG" id="mmc:Mmcs_1595"/>
<dbReference type="PANTHER" id="PTHR30055">
    <property type="entry name" value="HTH-TYPE TRANSCRIPTIONAL REGULATOR RUTR"/>
    <property type="match status" value="1"/>
</dbReference>
<evidence type="ECO:0000313" key="3">
    <source>
        <dbReference type="EMBL" id="ABG07706.1"/>
    </source>
</evidence>
<feature type="domain" description="HTH tetR-type" evidence="2">
    <location>
        <begin position="49"/>
        <end position="78"/>
    </location>
</feature>
<dbReference type="PANTHER" id="PTHR30055:SF239">
    <property type="entry name" value="TRANSCRIPTIONAL REGULATORY PROTEIN"/>
    <property type="match status" value="1"/>
</dbReference>
<dbReference type="AlphaFoldDB" id="A0A5Q5BHI8"/>
<dbReference type="InterPro" id="IPR050109">
    <property type="entry name" value="HTH-type_TetR-like_transc_reg"/>
</dbReference>
<sequence length="211" mass="23757">MNWGSAESRSTARHLRIRLMSTAMPRPRSSGGGRLSVDDWIHQGYVIVAEEGLAALKVDRLCDRLGVTKGSFYWHFDDMPAYRAALVAAWGRLRDEDCRRLDDMAGLPPRERLSQMMSELVSAPHWTMERAMREWARSDEAVAASMRAADRALVGRLRRALLDDGFDEEDADLRANAIFAAGVGFIHLSGPTPEAGQASRRDRFLELMLRR</sequence>
<organism evidence="3">
    <name type="scientific">Mycobacterium sp. (strain MCS)</name>
    <dbReference type="NCBI Taxonomy" id="164756"/>
    <lineage>
        <taxon>Bacteria</taxon>
        <taxon>Bacillati</taxon>
        <taxon>Actinomycetota</taxon>
        <taxon>Actinomycetes</taxon>
        <taxon>Mycobacteriales</taxon>
        <taxon>Mycobacteriaceae</taxon>
        <taxon>Mycobacterium</taxon>
    </lineage>
</organism>
<protein>
    <submittedName>
        <fullName evidence="3">Transcriptional regulator, TetR family</fullName>
    </submittedName>
</protein>
<dbReference type="GO" id="GO:0003700">
    <property type="term" value="F:DNA-binding transcription factor activity"/>
    <property type="evidence" value="ECO:0007669"/>
    <property type="project" value="TreeGrafter"/>
</dbReference>
<dbReference type="SUPFAM" id="SSF46689">
    <property type="entry name" value="Homeodomain-like"/>
    <property type="match status" value="1"/>
</dbReference>
<dbReference type="InterPro" id="IPR009057">
    <property type="entry name" value="Homeodomain-like_sf"/>
</dbReference>
<dbReference type="GO" id="GO:0000976">
    <property type="term" value="F:transcription cis-regulatory region binding"/>
    <property type="evidence" value="ECO:0007669"/>
    <property type="project" value="TreeGrafter"/>
</dbReference>
<evidence type="ECO:0000256" key="1">
    <source>
        <dbReference type="ARBA" id="ARBA00023125"/>
    </source>
</evidence>
<evidence type="ECO:0000259" key="2">
    <source>
        <dbReference type="Pfam" id="PF00440"/>
    </source>
</evidence>
<proteinExistence type="predicted"/>
<dbReference type="Gene3D" id="1.10.357.10">
    <property type="entry name" value="Tetracycline Repressor, domain 2"/>
    <property type="match status" value="1"/>
</dbReference>
<gene>
    <name evidence="3" type="ordered locus">Mmcs_1595</name>
</gene>
<reference evidence="3" key="1">
    <citation type="submission" date="2006-06" db="EMBL/GenBank/DDBJ databases">
        <title>Complete sequence of chromosome of Mycobacterium sp. MCS.</title>
        <authorList>
            <consortium name="US DOE Joint Genome Institute"/>
            <person name="Copeland A."/>
            <person name="Lucas S."/>
            <person name="Lapidus A."/>
            <person name="Barry K."/>
            <person name="Detter J.C."/>
            <person name="Glavina del Rio T."/>
            <person name="Hammon N."/>
            <person name="Israni S."/>
            <person name="Dalin E."/>
            <person name="Tice H."/>
            <person name="Pitluck S."/>
            <person name="Martinez M."/>
            <person name="Schmutz J."/>
            <person name="Larimer F."/>
            <person name="Land M."/>
            <person name="Hauser L."/>
            <person name="Kyrpides N."/>
            <person name="Kim E."/>
            <person name="Miller C.D."/>
            <person name="Hughes J.E."/>
            <person name="Anderson A.J."/>
            <person name="Sims R.C."/>
            <person name="Richardson P."/>
        </authorList>
    </citation>
    <scope>NUCLEOTIDE SEQUENCE [LARGE SCALE GENOMIC DNA]</scope>
    <source>
        <strain evidence="3">MCS</strain>
    </source>
</reference>
<dbReference type="SUPFAM" id="SSF48498">
    <property type="entry name" value="Tetracyclin repressor-like, C-terminal domain"/>
    <property type="match status" value="1"/>
</dbReference>
<dbReference type="Pfam" id="PF00440">
    <property type="entry name" value="TetR_N"/>
    <property type="match status" value="1"/>
</dbReference>
<name>A0A5Q5BHI8_MYCSS</name>
<dbReference type="InterPro" id="IPR001647">
    <property type="entry name" value="HTH_TetR"/>
</dbReference>
<accession>A0A5Q5BHI8</accession>
<dbReference type="EMBL" id="CP000384">
    <property type="protein sequence ID" value="ABG07706.1"/>
    <property type="molecule type" value="Genomic_DNA"/>
</dbReference>